<accession>A0ABU1WXS6</accession>
<protein>
    <recommendedName>
        <fullName evidence="3">UrcA family protein</fullName>
    </recommendedName>
</protein>
<gene>
    <name evidence="1" type="ORF">J2W40_000893</name>
</gene>
<name>A0ABU1WXS6_SPHXE</name>
<evidence type="ECO:0000313" key="1">
    <source>
        <dbReference type="EMBL" id="MDR7154090.1"/>
    </source>
</evidence>
<reference evidence="1 2" key="1">
    <citation type="submission" date="2023-07" db="EMBL/GenBank/DDBJ databases">
        <title>Sorghum-associated microbial communities from plants grown in Nebraska, USA.</title>
        <authorList>
            <person name="Schachtman D."/>
        </authorList>
    </citation>
    <scope>NUCLEOTIDE SEQUENCE [LARGE SCALE GENOMIC DNA]</scope>
    <source>
        <strain evidence="1 2">4256</strain>
    </source>
</reference>
<proteinExistence type="predicted"/>
<keyword evidence="2" id="KW-1185">Reference proteome</keyword>
<dbReference type="Proteomes" id="UP001267638">
    <property type="component" value="Unassembled WGS sequence"/>
</dbReference>
<dbReference type="EMBL" id="JAVDWV010000003">
    <property type="protein sequence ID" value="MDR7154090.1"/>
    <property type="molecule type" value="Genomic_DNA"/>
</dbReference>
<comment type="caution">
    <text evidence="1">The sequence shown here is derived from an EMBL/GenBank/DDBJ whole genome shotgun (WGS) entry which is preliminary data.</text>
</comment>
<organism evidence="1 2">
    <name type="scientific">Sphingobium xenophagum</name>
    <dbReference type="NCBI Taxonomy" id="121428"/>
    <lineage>
        <taxon>Bacteria</taxon>
        <taxon>Pseudomonadati</taxon>
        <taxon>Pseudomonadota</taxon>
        <taxon>Alphaproteobacteria</taxon>
        <taxon>Sphingomonadales</taxon>
        <taxon>Sphingomonadaceae</taxon>
        <taxon>Sphingobium</taxon>
    </lineage>
</organism>
<evidence type="ECO:0008006" key="3">
    <source>
        <dbReference type="Google" id="ProtNLM"/>
    </source>
</evidence>
<dbReference type="RefSeq" id="WP_310222188.1">
    <property type="nucleotide sequence ID" value="NZ_JAVDWV010000003.1"/>
</dbReference>
<evidence type="ECO:0000313" key="2">
    <source>
        <dbReference type="Proteomes" id="UP001267638"/>
    </source>
</evidence>
<sequence>MSLTLIALAAAAATHTVPLTHQGTPVQAIYTARADVQTRTVGAKTPNRMDMQRCNWTATVVVDRKLDHGPALARTIASDTRFSGSESGACSRGKNLEQRVLAQHSDRIHSTLMAMAERDRAPLMAELDSVRALASN</sequence>